<dbReference type="EMBL" id="CQPD01000040">
    <property type="protein sequence ID" value="CNU80152.1"/>
    <property type="molecule type" value="Genomic_DNA"/>
</dbReference>
<gene>
    <name evidence="1" type="ORF">ERS008207_03512</name>
</gene>
<dbReference type="Proteomes" id="UP000042394">
    <property type="component" value="Unassembled WGS sequence"/>
</dbReference>
<reference evidence="1 2" key="1">
    <citation type="submission" date="2015-03" db="EMBL/GenBank/DDBJ databases">
        <authorList>
            <consortium name="Pathogen Informatics"/>
        </authorList>
    </citation>
    <scope>NUCLEOTIDE SEQUENCE [LARGE SCALE GENOMIC DNA]</scope>
    <source>
        <strain evidence="1 2">D4891</strain>
    </source>
</reference>
<name>A0A655DPN0_SALET</name>
<accession>A0A655DPN0</accession>
<proteinExistence type="predicted"/>
<dbReference type="AntiFam" id="ANF00133">
    <property type="entry name" value="Shadow ORF (opposite mccA)"/>
</dbReference>
<evidence type="ECO:0000313" key="1">
    <source>
        <dbReference type="EMBL" id="CNU80152.1"/>
    </source>
</evidence>
<protein>
    <submittedName>
        <fullName evidence="1">Uncharacterized protein</fullName>
    </submittedName>
</protein>
<sequence length="319" mass="36835">MEARDFAWAWQEGVRIFGIDTAFYRMASNDNFVLCDRQRLTRRDAQLLFDQIDAGNHFSHRVFNLNTGVHFDEIELAVFEQEFERPCAAIADVYARFRAAFADIATQFRRNAWRRGFFNHFLVATLHGTVAFRQIDSVALAVRQHLNFDVAWIFQVFFHVYHVVAESRFRFRFGHGDGLRQFSIATNHAHTAAAAAAGRFDDHRIANTFGMSAVRIHIVAQRAVRSWYGRHARFFHRGNRGHFIAHQADGIRFRADKDKAGAFNLLGKIGVLRKEAVTRVDCHRAGDFSGANDSRDVQITFYGRCRANTDRLIRQQYVF</sequence>
<dbReference type="AlphaFoldDB" id="A0A655DPN0"/>
<evidence type="ECO:0000313" key="2">
    <source>
        <dbReference type="Proteomes" id="UP000042394"/>
    </source>
</evidence>
<organism evidence="1 2">
    <name type="scientific">Salmonella enterica subsp. enterica serovar Bovismorbificans</name>
    <dbReference type="NCBI Taxonomy" id="58097"/>
    <lineage>
        <taxon>Bacteria</taxon>
        <taxon>Pseudomonadati</taxon>
        <taxon>Pseudomonadota</taxon>
        <taxon>Gammaproteobacteria</taxon>
        <taxon>Enterobacterales</taxon>
        <taxon>Enterobacteriaceae</taxon>
        <taxon>Salmonella</taxon>
    </lineage>
</organism>